<dbReference type="EMBL" id="CP003382">
    <property type="protein sequence ID" value="AFZ67118.1"/>
    <property type="molecule type" value="Genomic_DNA"/>
</dbReference>
<evidence type="ECO:0000313" key="1">
    <source>
        <dbReference type="EMBL" id="AFZ67118.1"/>
    </source>
</evidence>
<reference evidence="2" key="1">
    <citation type="submission" date="2012-03" db="EMBL/GenBank/DDBJ databases">
        <title>Complete sequence of chromosome of Deinococcus peraridilitoris DSM 19664.</title>
        <authorList>
            <person name="Lucas S."/>
            <person name="Copeland A."/>
            <person name="Lapidus A."/>
            <person name="Glavina del Rio T."/>
            <person name="Dalin E."/>
            <person name="Tice H."/>
            <person name="Bruce D."/>
            <person name="Goodwin L."/>
            <person name="Pitluck S."/>
            <person name="Peters L."/>
            <person name="Mikhailova N."/>
            <person name="Lu M."/>
            <person name="Kyrpides N."/>
            <person name="Mavromatis K."/>
            <person name="Ivanova N."/>
            <person name="Brettin T."/>
            <person name="Detter J.C."/>
            <person name="Han C."/>
            <person name="Larimer F."/>
            <person name="Land M."/>
            <person name="Hauser L."/>
            <person name="Markowitz V."/>
            <person name="Cheng J.-F."/>
            <person name="Hugenholtz P."/>
            <person name="Woyke T."/>
            <person name="Wu D."/>
            <person name="Pukall R."/>
            <person name="Steenblock K."/>
            <person name="Brambilla E."/>
            <person name="Klenk H.-P."/>
            <person name="Eisen J.A."/>
        </authorList>
    </citation>
    <scope>NUCLEOTIDE SEQUENCE [LARGE SCALE GENOMIC DNA]</scope>
    <source>
        <strain evidence="2">DSM 19664 / LMG 22246 / CIP 109416 / KR-200</strain>
    </source>
</reference>
<sequence length="106" mass="11849">MRKRDVPRTGTARIAKRDSINLAQHLSKRCGLTRAERLDFTAWLVGLPAHSLSSTDDLTPGEGAMALERLTGTVELRPLVDQWRVARHTERQSIPTEDATRAYLGN</sequence>
<evidence type="ECO:0000313" key="2">
    <source>
        <dbReference type="Proteomes" id="UP000010467"/>
    </source>
</evidence>
<dbReference type="PATRIC" id="fig|937777.3.peg.1579"/>
<name>K9ZZS3_DEIPD</name>
<dbReference type="STRING" id="937777.Deipe_1577"/>
<accession>K9ZZS3</accession>
<dbReference type="Proteomes" id="UP000010467">
    <property type="component" value="Chromosome"/>
</dbReference>
<gene>
    <name evidence="1" type="ordered locus">Deipe_1577</name>
</gene>
<keyword evidence="2" id="KW-1185">Reference proteome</keyword>
<protein>
    <submittedName>
        <fullName evidence="1">Uncharacterized protein</fullName>
    </submittedName>
</protein>
<dbReference type="AlphaFoldDB" id="K9ZZS3"/>
<dbReference type="KEGG" id="dpd:Deipe_1577"/>
<dbReference type="HOGENOM" id="CLU_2218773_0_0_0"/>
<proteinExistence type="predicted"/>
<organism evidence="1 2">
    <name type="scientific">Deinococcus peraridilitoris (strain DSM 19664 / LMG 22246 / CIP 109416 / KR-200)</name>
    <dbReference type="NCBI Taxonomy" id="937777"/>
    <lineage>
        <taxon>Bacteria</taxon>
        <taxon>Thermotogati</taxon>
        <taxon>Deinococcota</taxon>
        <taxon>Deinococci</taxon>
        <taxon>Deinococcales</taxon>
        <taxon>Deinococcaceae</taxon>
        <taxon>Deinococcus</taxon>
    </lineage>
</organism>